<evidence type="ECO:0000313" key="2">
    <source>
        <dbReference type="EMBL" id="GIY08571.1"/>
    </source>
</evidence>
<evidence type="ECO:0000313" key="3">
    <source>
        <dbReference type="Proteomes" id="UP001054945"/>
    </source>
</evidence>
<proteinExistence type="predicted"/>
<feature type="region of interest" description="Disordered" evidence="1">
    <location>
        <begin position="1"/>
        <end position="32"/>
    </location>
</feature>
<reference evidence="2 3" key="1">
    <citation type="submission" date="2021-06" db="EMBL/GenBank/DDBJ databases">
        <title>Caerostris extrusa draft genome.</title>
        <authorList>
            <person name="Kono N."/>
            <person name="Arakawa K."/>
        </authorList>
    </citation>
    <scope>NUCLEOTIDE SEQUENCE [LARGE SCALE GENOMIC DNA]</scope>
</reference>
<gene>
    <name evidence="2" type="ORF">CEXT_318711</name>
</gene>
<name>A0AAV4QJP4_CAEEX</name>
<evidence type="ECO:0000256" key="1">
    <source>
        <dbReference type="SAM" id="MobiDB-lite"/>
    </source>
</evidence>
<dbReference type="EMBL" id="BPLR01006269">
    <property type="protein sequence ID" value="GIY08571.1"/>
    <property type="molecule type" value="Genomic_DNA"/>
</dbReference>
<keyword evidence="3" id="KW-1185">Reference proteome</keyword>
<protein>
    <submittedName>
        <fullName evidence="2">Uncharacterized protein</fullName>
    </submittedName>
</protein>
<sequence length="84" mass="8962">MCSRRGIDFGRDLEGRYSAKSGGPGVAEDLCAADPSRGLTHRSSFGKRTEKRLPKVGKEHLLGQKKRALATIDGDGFSTSKLAG</sequence>
<organism evidence="2 3">
    <name type="scientific">Caerostris extrusa</name>
    <name type="common">Bark spider</name>
    <name type="synonym">Caerostris bankana</name>
    <dbReference type="NCBI Taxonomy" id="172846"/>
    <lineage>
        <taxon>Eukaryota</taxon>
        <taxon>Metazoa</taxon>
        <taxon>Ecdysozoa</taxon>
        <taxon>Arthropoda</taxon>
        <taxon>Chelicerata</taxon>
        <taxon>Arachnida</taxon>
        <taxon>Araneae</taxon>
        <taxon>Araneomorphae</taxon>
        <taxon>Entelegynae</taxon>
        <taxon>Araneoidea</taxon>
        <taxon>Araneidae</taxon>
        <taxon>Caerostris</taxon>
    </lineage>
</organism>
<comment type="caution">
    <text evidence="2">The sequence shown here is derived from an EMBL/GenBank/DDBJ whole genome shotgun (WGS) entry which is preliminary data.</text>
</comment>
<dbReference type="Proteomes" id="UP001054945">
    <property type="component" value="Unassembled WGS sequence"/>
</dbReference>
<feature type="compositionally biased region" description="Basic and acidic residues" evidence="1">
    <location>
        <begin position="1"/>
        <end position="17"/>
    </location>
</feature>
<accession>A0AAV4QJP4</accession>
<dbReference type="AlphaFoldDB" id="A0AAV4QJP4"/>